<dbReference type="Gene3D" id="3.90.1010.20">
    <property type="match status" value="1"/>
</dbReference>
<protein>
    <submittedName>
        <fullName evidence="2">Fumarate reductase flavoprotein subunit</fullName>
    </submittedName>
</protein>
<dbReference type="InterPro" id="IPR007329">
    <property type="entry name" value="FMN-bd"/>
</dbReference>
<organism evidence="2 3">
    <name type="scientific">Ligilactobacillus salivarius</name>
    <dbReference type="NCBI Taxonomy" id="1624"/>
    <lineage>
        <taxon>Bacteria</taxon>
        <taxon>Bacillati</taxon>
        <taxon>Bacillota</taxon>
        <taxon>Bacilli</taxon>
        <taxon>Lactobacillales</taxon>
        <taxon>Lactobacillaceae</taxon>
        <taxon>Ligilactobacillus</taxon>
    </lineage>
</organism>
<dbReference type="SMART" id="SM00900">
    <property type="entry name" value="FMN_bind"/>
    <property type="match status" value="1"/>
</dbReference>
<dbReference type="Pfam" id="PF04205">
    <property type="entry name" value="FMN_bind"/>
    <property type="match status" value="1"/>
</dbReference>
<dbReference type="GO" id="GO:0016020">
    <property type="term" value="C:membrane"/>
    <property type="evidence" value="ECO:0007669"/>
    <property type="project" value="InterPro"/>
</dbReference>
<dbReference type="KEGG" id="lsj:LSJ_1757c"/>
<dbReference type="Proteomes" id="UP000029488">
    <property type="component" value="Chromosome"/>
</dbReference>
<accession>A0A089QE97</accession>
<proteinExistence type="predicted"/>
<name>A0A089QE97_9LACO</name>
<evidence type="ECO:0000313" key="3">
    <source>
        <dbReference type="Proteomes" id="UP000029488"/>
    </source>
</evidence>
<dbReference type="Gene3D" id="3.50.50.60">
    <property type="entry name" value="FAD/NAD(P)-binding domain"/>
    <property type="match status" value="1"/>
</dbReference>
<feature type="domain" description="FMN-binding" evidence="1">
    <location>
        <begin position="157"/>
        <end position="231"/>
    </location>
</feature>
<dbReference type="AlphaFoldDB" id="A0A089QE97"/>
<evidence type="ECO:0000259" key="1">
    <source>
        <dbReference type="SMART" id="SM00900"/>
    </source>
</evidence>
<dbReference type="GO" id="GO:0010181">
    <property type="term" value="F:FMN binding"/>
    <property type="evidence" value="ECO:0007669"/>
    <property type="project" value="InterPro"/>
</dbReference>
<reference evidence="2 3" key="1">
    <citation type="journal article" date="2014" name="BMC Genomics">
        <title>Unusual genome complexity in Lactobacillus salivarius JCM1046.</title>
        <authorList>
            <person name="Raftis E.J."/>
            <person name="Forde B.M."/>
            <person name="Claesson M.J."/>
            <person name="O'Toole P.W."/>
        </authorList>
    </citation>
    <scope>NUCLEOTIDE SEQUENCE [LARGE SCALE GENOMIC DNA]</scope>
    <source>
        <strain evidence="2 3">JCM1046</strain>
    </source>
</reference>
<evidence type="ECO:0000313" key="2">
    <source>
        <dbReference type="EMBL" id="AIR11394.1"/>
    </source>
</evidence>
<dbReference type="EMBL" id="CP007646">
    <property type="protein sequence ID" value="AIR11394.1"/>
    <property type="molecule type" value="Genomic_DNA"/>
</dbReference>
<gene>
    <name evidence="2" type="ORF">LSJ_1757c</name>
</gene>
<dbReference type="InterPro" id="IPR036188">
    <property type="entry name" value="FAD/NAD-bd_sf"/>
</dbReference>
<sequence>MSDKETSGYSARSSQVSIAFEVRGCLRGRKATISSSATKRTSAKSGGNSKGLTSKAKSNFFVRNHVPHLYGAGELGGISAGRYQAGENIAECLVFGKIAGLNAARVKEEVFEHTAGEPDAVSSASQTEKKISLGSDLDVKETYMVGANQYLGRSNAGVGNEVVVRITVDDDKKLKDIEILKQSETGIGAQAIESMPKEMISKNTYEVDSISGASATSRALKEAVKDAMSKI</sequence>